<evidence type="ECO:0000256" key="2">
    <source>
        <dbReference type="ARBA" id="ARBA00022723"/>
    </source>
</evidence>
<dbReference type="SUPFAM" id="SSF50129">
    <property type="entry name" value="GroES-like"/>
    <property type="match status" value="1"/>
</dbReference>
<evidence type="ECO:0000313" key="8">
    <source>
        <dbReference type="Proteomes" id="UP001498476"/>
    </source>
</evidence>
<feature type="domain" description="Alcohol dehydrogenase-like N-terminal" evidence="6">
    <location>
        <begin position="19"/>
        <end position="126"/>
    </location>
</feature>
<comment type="cofactor">
    <cofactor evidence="1">
        <name>Zn(2+)</name>
        <dbReference type="ChEBI" id="CHEBI:29105"/>
    </cofactor>
</comment>
<gene>
    <name evidence="7" type="ORF">QQX98_008306</name>
</gene>
<dbReference type="Gene3D" id="3.90.180.10">
    <property type="entry name" value="Medium-chain alcohol dehydrogenases, catalytic domain"/>
    <property type="match status" value="1"/>
</dbReference>
<evidence type="ECO:0000256" key="4">
    <source>
        <dbReference type="ARBA" id="ARBA00023002"/>
    </source>
</evidence>
<sequence length="201" mass="21052">MGSSLNLHNSTIAVRDPNPGEAVVRLLYTGICRSDACFSVGPEPGYPKYNHIAGHEGIGRIVKAHEPSHLGKTVAIRYLAFSCGSCTYCTRGLKTSCPSQLNAPKHISGTFQQYATVPISCLLDISDMMLGLGGPQDLAKYTAALCSGSAALKAVREATPKPGDVMVVVGICGAIGHLAGAIAKHVFGVKVIGVDFAWKIN</sequence>
<dbReference type="Pfam" id="PF08240">
    <property type="entry name" value="ADH_N"/>
    <property type="match status" value="1"/>
</dbReference>
<proteinExistence type="predicted"/>
<dbReference type="PANTHER" id="PTHR42940">
    <property type="entry name" value="ALCOHOL DEHYDROGENASE 1-RELATED"/>
    <property type="match status" value="1"/>
</dbReference>
<protein>
    <recommendedName>
        <fullName evidence="6">Alcohol dehydrogenase-like N-terminal domain-containing protein</fullName>
    </recommendedName>
</protein>
<comment type="caution">
    <text evidence="7">The sequence shown here is derived from an EMBL/GenBank/DDBJ whole genome shotgun (WGS) entry which is preliminary data.</text>
</comment>
<evidence type="ECO:0000256" key="3">
    <source>
        <dbReference type="ARBA" id="ARBA00022833"/>
    </source>
</evidence>
<reference evidence="7 8" key="1">
    <citation type="journal article" date="2025" name="Microbiol. Resour. Announc.">
        <title>Draft genome sequences for Neonectria magnoliae and Neonectria punicea, canker pathogens of Liriodendron tulipifera and Acer saccharum in West Virginia.</title>
        <authorList>
            <person name="Petronek H.M."/>
            <person name="Kasson M.T."/>
            <person name="Metheny A.M."/>
            <person name="Stauder C.M."/>
            <person name="Lovett B."/>
            <person name="Lynch S.C."/>
            <person name="Garnas J.R."/>
            <person name="Kasson L.R."/>
            <person name="Stajich J.E."/>
        </authorList>
    </citation>
    <scope>NUCLEOTIDE SEQUENCE [LARGE SCALE GENOMIC DNA]</scope>
    <source>
        <strain evidence="7 8">NRRL 64653</strain>
    </source>
</reference>
<name>A0ABR1GVF9_9HYPO</name>
<keyword evidence="4" id="KW-0560">Oxidoreductase</keyword>
<dbReference type="InterPro" id="IPR011032">
    <property type="entry name" value="GroES-like_sf"/>
</dbReference>
<dbReference type="PANTHER" id="PTHR42940:SF3">
    <property type="entry name" value="ALCOHOL DEHYDROGENASE 1-RELATED"/>
    <property type="match status" value="1"/>
</dbReference>
<dbReference type="Gene3D" id="3.40.50.720">
    <property type="entry name" value="NAD(P)-binding Rossmann-like Domain"/>
    <property type="match status" value="1"/>
</dbReference>
<dbReference type="Proteomes" id="UP001498476">
    <property type="component" value="Unassembled WGS sequence"/>
</dbReference>
<evidence type="ECO:0000256" key="1">
    <source>
        <dbReference type="ARBA" id="ARBA00001947"/>
    </source>
</evidence>
<evidence type="ECO:0000313" key="7">
    <source>
        <dbReference type="EMBL" id="KAK7409522.1"/>
    </source>
</evidence>
<keyword evidence="3" id="KW-0862">Zinc</keyword>
<organism evidence="7 8">
    <name type="scientific">Neonectria punicea</name>
    <dbReference type="NCBI Taxonomy" id="979145"/>
    <lineage>
        <taxon>Eukaryota</taxon>
        <taxon>Fungi</taxon>
        <taxon>Dikarya</taxon>
        <taxon>Ascomycota</taxon>
        <taxon>Pezizomycotina</taxon>
        <taxon>Sordariomycetes</taxon>
        <taxon>Hypocreomycetidae</taxon>
        <taxon>Hypocreales</taxon>
        <taxon>Nectriaceae</taxon>
        <taxon>Neonectria</taxon>
    </lineage>
</organism>
<keyword evidence="2" id="KW-0479">Metal-binding</keyword>
<dbReference type="EMBL" id="JAZAVJ010000148">
    <property type="protein sequence ID" value="KAK7409522.1"/>
    <property type="molecule type" value="Genomic_DNA"/>
</dbReference>
<evidence type="ECO:0000256" key="5">
    <source>
        <dbReference type="ARBA" id="ARBA00023027"/>
    </source>
</evidence>
<evidence type="ECO:0000259" key="6">
    <source>
        <dbReference type="Pfam" id="PF08240"/>
    </source>
</evidence>
<accession>A0ABR1GVF9</accession>
<keyword evidence="5" id="KW-0520">NAD</keyword>
<dbReference type="InterPro" id="IPR013154">
    <property type="entry name" value="ADH-like_N"/>
</dbReference>
<keyword evidence="8" id="KW-1185">Reference proteome</keyword>